<dbReference type="OrthoDB" id="2297442at2"/>
<dbReference type="Gene3D" id="1.10.10.10">
    <property type="entry name" value="Winged helix-like DNA-binding domain superfamily/Winged helix DNA-binding domain"/>
    <property type="match status" value="1"/>
</dbReference>
<comment type="caution">
    <text evidence="1">The sequence shown here is derived from an EMBL/GenBank/DDBJ whole genome shotgun (WGS) entry which is preliminary data.</text>
</comment>
<evidence type="ECO:0000313" key="2">
    <source>
        <dbReference type="Proteomes" id="UP000037392"/>
    </source>
</evidence>
<dbReference type="PATRIC" id="fig|742734.4.peg.1406"/>
<evidence type="ECO:0000313" key="1">
    <source>
        <dbReference type="EMBL" id="KMW22432.1"/>
    </source>
</evidence>
<dbReference type="SUPFAM" id="SSF46785">
    <property type="entry name" value="Winged helix' DNA-binding domain"/>
    <property type="match status" value="1"/>
</dbReference>
<organism evidence="1 2">
    <name type="scientific">[Clostridium] citroniae WAL-19142</name>
    <dbReference type="NCBI Taxonomy" id="742734"/>
    <lineage>
        <taxon>Bacteria</taxon>
        <taxon>Bacillati</taxon>
        <taxon>Bacillota</taxon>
        <taxon>Clostridia</taxon>
        <taxon>Lachnospirales</taxon>
        <taxon>Lachnospiraceae</taxon>
        <taxon>Enterocloster</taxon>
    </lineage>
</organism>
<name>A0A0J9CBD9_9FIRM</name>
<sequence>MWESEERVLWNIKKLGMGIECLLNRLLADMGLTASRGLVLLFILEHPGNTICSTEIHKAFGVARPSLARTAAENKE</sequence>
<dbReference type="AlphaFoldDB" id="A0A0J9CBD9"/>
<accession>A0A0J9CBD9</accession>
<reference evidence="1 2" key="1">
    <citation type="submission" date="2011-04" db="EMBL/GenBank/DDBJ databases">
        <title>The Genome Sequence of Clostridium citroniae WAL-19142.</title>
        <authorList>
            <consortium name="The Broad Institute Genome Sequencing Platform"/>
            <person name="Earl A."/>
            <person name="Ward D."/>
            <person name="Feldgarden M."/>
            <person name="Gevers D."/>
            <person name="Warren Y.A."/>
            <person name="Tyrrell K.L."/>
            <person name="Citron D.M."/>
            <person name="Goldstein E.J."/>
            <person name="Daigneault M."/>
            <person name="Allen-Vercoe E."/>
            <person name="Young S.K."/>
            <person name="Zeng Q."/>
            <person name="Gargeya S."/>
            <person name="Fitzgerald M."/>
            <person name="Haas B."/>
            <person name="Abouelleil A."/>
            <person name="Alvarado L."/>
            <person name="Arachchi H.M."/>
            <person name="Berlin A."/>
            <person name="Brown A."/>
            <person name="Chapman S.B."/>
            <person name="Chen Z."/>
            <person name="Dunbar C."/>
            <person name="Freedman E."/>
            <person name="Gearin G."/>
            <person name="Gellesch M."/>
            <person name="Goldberg J."/>
            <person name="Griggs A."/>
            <person name="Gujja S."/>
            <person name="Heilman E.R."/>
            <person name="Heiman D."/>
            <person name="Howarth C."/>
            <person name="Larson L."/>
            <person name="Lui A."/>
            <person name="MacDonald P.J."/>
            <person name="Mehta T."/>
            <person name="Montmayeur A."/>
            <person name="Murphy C."/>
            <person name="Neiman D."/>
            <person name="Pearson M."/>
            <person name="Priest M."/>
            <person name="Roberts A."/>
            <person name="Saif S."/>
            <person name="Shea T."/>
            <person name="Shenoy N."/>
            <person name="Sisk P."/>
            <person name="Stolte C."/>
            <person name="Sykes S."/>
            <person name="White J."/>
            <person name="Yandava C."/>
            <person name="Wortman J."/>
            <person name="Nusbaum C."/>
            <person name="Birren B."/>
        </authorList>
    </citation>
    <scope>NUCLEOTIDE SEQUENCE [LARGE SCALE GENOMIC DNA]</scope>
    <source>
        <strain evidence="1 2">WAL-19142</strain>
    </source>
</reference>
<dbReference type="EMBL" id="ADLK01000009">
    <property type="protein sequence ID" value="KMW22432.1"/>
    <property type="molecule type" value="Genomic_DNA"/>
</dbReference>
<dbReference type="Proteomes" id="UP000037392">
    <property type="component" value="Unassembled WGS sequence"/>
</dbReference>
<protein>
    <recommendedName>
        <fullName evidence="3">HTH marR-type domain-containing protein</fullName>
    </recommendedName>
</protein>
<evidence type="ECO:0008006" key="3">
    <source>
        <dbReference type="Google" id="ProtNLM"/>
    </source>
</evidence>
<gene>
    <name evidence="1" type="ORF">HMPREF9470_01311</name>
</gene>
<dbReference type="GeneID" id="93165827"/>
<proteinExistence type="predicted"/>
<dbReference type="RefSeq" id="WP_045092048.1">
    <property type="nucleotide sequence ID" value="NZ_KQ235876.1"/>
</dbReference>
<dbReference type="InterPro" id="IPR036388">
    <property type="entry name" value="WH-like_DNA-bd_sf"/>
</dbReference>
<dbReference type="InterPro" id="IPR036390">
    <property type="entry name" value="WH_DNA-bd_sf"/>
</dbReference>